<dbReference type="PIRSF" id="PIRSF000390">
    <property type="entry name" value="PLP_StrS"/>
    <property type="match status" value="1"/>
</dbReference>
<dbReference type="GO" id="GO:0030170">
    <property type="term" value="F:pyridoxal phosphate binding"/>
    <property type="evidence" value="ECO:0007669"/>
    <property type="project" value="TreeGrafter"/>
</dbReference>
<evidence type="ECO:0000256" key="3">
    <source>
        <dbReference type="PIRSR" id="PIRSR000390-1"/>
    </source>
</evidence>
<dbReference type="Proteomes" id="UP000054785">
    <property type="component" value="Unassembled WGS sequence"/>
</dbReference>
<keyword evidence="7" id="KW-1185">Reference proteome</keyword>
<evidence type="ECO:0000313" key="6">
    <source>
        <dbReference type="EMBL" id="KTD04508.1"/>
    </source>
</evidence>
<reference evidence="6 7" key="1">
    <citation type="submission" date="2015-11" db="EMBL/GenBank/DDBJ databases">
        <title>Genomic analysis of 38 Legionella species identifies large and diverse effector repertoires.</title>
        <authorList>
            <person name="Burstein D."/>
            <person name="Amaro F."/>
            <person name="Zusman T."/>
            <person name="Lifshitz Z."/>
            <person name="Cohen O."/>
            <person name="Gilbert J.A."/>
            <person name="Pupko T."/>
            <person name="Shuman H.A."/>
            <person name="Segal G."/>
        </authorList>
    </citation>
    <scope>NUCLEOTIDE SEQUENCE [LARGE SCALE GENOMIC DNA]</scope>
    <source>
        <strain evidence="6 7">ATCC 49504</strain>
    </source>
</reference>
<evidence type="ECO:0000313" key="7">
    <source>
        <dbReference type="Proteomes" id="UP000054785"/>
    </source>
</evidence>
<dbReference type="PATRIC" id="fig|45065.4.peg.128"/>
<dbReference type="InterPro" id="IPR015422">
    <property type="entry name" value="PyrdxlP-dep_Trfase_small"/>
</dbReference>
<dbReference type="SUPFAM" id="SSF53383">
    <property type="entry name" value="PLP-dependent transferases"/>
    <property type="match status" value="1"/>
</dbReference>
<keyword evidence="1 4" id="KW-0663">Pyridoxal phosphate</keyword>
<keyword evidence="6" id="KW-0808">Transferase</keyword>
<dbReference type="Gene3D" id="3.40.640.10">
    <property type="entry name" value="Type I PLP-dependent aspartate aminotransferase-like (Major domain)"/>
    <property type="match status" value="1"/>
</dbReference>
<dbReference type="CDD" id="cd00616">
    <property type="entry name" value="AHBA_syn"/>
    <property type="match status" value="1"/>
</dbReference>
<organism evidence="6 7">
    <name type="scientific">Legionella geestiana</name>
    <dbReference type="NCBI Taxonomy" id="45065"/>
    <lineage>
        <taxon>Bacteria</taxon>
        <taxon>Pseudomonadati</taxon>
        <taxon>Pseudomonadota</taxon>
        <taxon>Gammaproteobacteria</taxon>
        <taxon>Legionellales</taxon>
        <taxon>Legionellaceae</taxon>
        <taxon>Legionella</taxon>
    </lineage>
</organism>
<comment type="similarity">
    <text evidence="2 5">Belongs to the DegT/DnrJ/EryC1 family.</text>
</comment>
<dbReference type="PANTHER" id="PTHR30244">
    <property type="entry name" value="TRANSAMINASE"/>
    <property type="match status" value="1"/>
</dbReference>
<dbReference type="Gene3D" id="3.90.1150.10">
    <property type="entry name" value="Aspartate Aminotransferase, domain 1"/>
    <property type="match status" value="1"/>
</dbReference>
<comment type="caution">
    <text evidence="6">The sequence shown here is derived from an EMBL/GenBank/DDBJ whole genome shotgun (WGS) entry which is preliminary data.</text>
</comment>
<dbReference type="PANTHER" id="PTHR30244:SF34">
    <property type="entry name" value="DTDP-4-AMINO-4,6-DIDEOXYGALACTOSE TRANSAMINASE"/>
    <property type="match status" value="1"/>
</dbReference>
<keyword evidence="6" id="KW-0032">Aminotransferase</keyword>
<evidence type="ECO:0000256" key="5">
    <source>
        <dbReference type="RuleBase" id="RU004508"/>
    </source>
</evidence>
<evidence type="ECO:0000256" key="1">
    <source>
        <dbReference type="ARBA" id="ARBA00022898"/>
    </source>
</evidence>
<proteinExistence type="inferred from homology"/>
<protein>
    <submittedName>
        <fullName evidence="6">Aminotransferase WecE</fullName>
    </submittedName>
</protein>
<dbReference type="AlphaFoldDB" id="A0A0W0UA60"/>
<accession>A0A0W0UA60</accession>
<sequence length="410" mass="45644">MQNTHWPYHSQEELDAVERVLSSGKTNYWTGNECKAFEQEYAEAVGTQYAVAVMNGTVALEAALHALDIGPGDEVITTCRTFIASASCIMMLGATPVLADVNQESQNITAETIEPLITPKTKAIIAVHLAGWPCNMDAIMDLARRHNLKVIEDCAQAHGATYKGRQVGAWGDVAAFSFCQDKIITTGGEGGMVTTNDPVIWEKIWTLKDHGKGYATVYHQEHPPGFRWLHDSFGTNWRMTEVQAAIGRAQLRKLPEWLRTRSRNASILSHALAYIPALRLSFPPEHIGHAHYKYYTFVRPEHLKPDWNRDRIMQEIAAQNVPCFSGSCPEIHREKAFEKAGVRPSREFPVAKRLGETSLMFLVHPTLSEADMHKAARIIQGVMQQASQTSEKMRNSAFSGMVESVDSGVV</sequence>
<dbReference type="RefSeq" id="WP_065230334.1">
    <property type="nucleotide sequence ID" value="NZ_CAAAHN010000012.1"/>
</dbReference>
<dbReference type="Pfam" id="PF01041">
    <property type="entry name" value="DegT_DnrJ_EryC1"/>
    <property type="match status" value="1"/>
</dbReference>
<dbReference type="GO" id="GO:0008483">
    <property type="term" value="F:transaminase activity"/>
    <property type="evidence" value="ECO:0007669"/>
    <property type="project" value="UniProtKB-KW"/>
</dbReference>
<evidence type="ECO:0000256" key="4">
    <source>
        <dbReference type="PIRSR" id="PIRSR000390-2"/>
    </source>
</evidence>
<dbReference type="InterPro" id="IPR015421">
    <property type="entry name" value="PyrdxlP-dep_Trfase_major"/>
</dbReference>
<dbReference type="InterPro" id="IPR000653">
    <property type="entry name" value="DegT/StrS_aminotransferase"/>
</dbReference>
<name>A0A0W0UA60_9GAMM</name>
<dbReference type="STRING" id="45065.Lgee_0118"/>
<feature type="modified residue" description="N6-(pyridoxal phosphate)lysine" evidence="4">
    <location>
        <position position="182"/>
    </location>
</feature>
<evidence type="ECO:0000256" key="2">
    <source>
        <dbReference type="ARBA" id="ARBA00037999"/>
    </source>
</evidence>
<dbReference type="InterPro" id="IPR015424">
    <property type="entry name" value="PyrdxlP-dep_Trfase"/>
</dbReference>
<feature type="active site" description="Proton acceptor" evidence="3">
    <location>
        <position position="182"/>
    </location>
</feature>
<dbReference type="GO" id="GO:0000271">
    <property type="term" value="P:polysaccharide biosynthetic process"/>
    <property type="evidence" value="ECO:0007669"/>
    <property type="project" value="TreeGrafter"/>
</dbReference>
<gene>
    <name evidence="6" type="ORF">Lgee_0118</name>
</gene>
<dbReference type="EMBL" id="LNYC01000003">
    <property type="protein sequence ID" value="KTD04508.1"/>
    <property type="molecule type" value="Genomic_DNA"/>
</dbReference>